<keyword evidence="4" id="KW-0547">Nucleotide-binding</keyword>
<protein>
    <recommendedName>
        <fullName evidence="12">UvrABC system protein A</fullName>
    </recommendedName>
    <alternativeName>
        <fullName evidence="13">Excinuclease ABC subunit A</fullName>
    </alternativeName>
</protein>
<dbReference type="STRING" id="1454003.AW10_04154"/>
<keyword evidence="8" id="KW-0267">Excision nuclease</keyword>
<keyword evidence="3" id="KW-0677">Repeat</keyword>
<name>A0A011PHT6_9PROT</name>
<evidence type="ECO:0000256" key="1">
    <source>
        <dbReference type="ARBA" id="ARBA00004496"/>
    </source>
</evidence>
<evidence type="ECO:0000256" key="7">
    <source>
        <dbReference type="ARBA" id="ARBA00022840"/>
    </source>
</evidence>
<keyword evidence="9" id="KW-0238">DNA-binding</keyword>
<dbReference type="InterPro" id="IPR027417">
    <property type="entry name" value="P-loop_NTPase"/>
</dbReference>
<dbReference type="PANTHER" id="PTHR43152:SF3">
    <property type="entry name" value="UVRABC SYSTEM PROTEIN A"/>
    <property type="match status" value="1"/>
</dbReference>
<comment type="subcellular location">
    <subcellularLocation>
        <location evidence="1">Cytoplasm</location>
    </subcellularLocation>
</comment>
<dbReference type="GO" id="GO:0004518">
    <property type="term" value="F:nuclease activity"/>
    <property type="evidence" value="ECO:0007669"/>
    <property type="project" value="UniProtKB-KW"/>
</dbReference>
<evidence type="ECO:0000256" key="11">
    <source>
        <dbReference type="ARBA" id="ARBA00038000"/>
    </source>
</evidence>
<keyword evidence="5" id="KW-0227">DNA damage</keyword>
<evidence type="ECO:0000256" key="8">
    <source>
        <dbReference type="ARBA" id="ARBA00022881"/>
    </source>
</evidence>
<evidence type="ECO:0000313" key="14">
    <source>
        <dbReference type="EMBL" id="EXI76592.1"/>
    </source>
</evidence>
<evidence type="ECO:0000256" key="13">
    <source>
        <dbReference type="ARBA" id="ARBA00042156"/>
    </source>
</evidence>
<comment type="similarity">
    <text evidence="11">Belongs to the ABC transporter superfamily. UvrA family.</text>
</comment>
<dbReference type="Gene3D" id="1.20.1580.10">
    <property type="entry name" value="ABC transporter ATPase like domain"/>
    <property type="match status" value="1"/>
</dbReference>
<gene>
    <name evidence="14" type="primary">uvrA_2</name>
    <name evidence="14" type="ORF">AW10_04154</name>
</gene>
<sequence length="161" mass="17291">MTVEVAREFFDAVPVVARKLQTLVDVGLSYITLGQSATTLSGGEAQRVKLALELSKRDTGRTLYILDEPTTGLHFQDIEMLLTVLHRLVDHGNTVLVIEHNLDVIKTADWLLDLGPEGGAGGGRLLAAGPPELIAAVTESHSGRFLKPLLRTRDAADSSAP</sequence>
<evidence type="ECO:0000256" key="9">
    <source>
        <dbReference type="ARBA" id="ARBA00023125"/>
    </source>
</evidence>
<organism evidence="14 15">
    <name type="scientific">Candidatus Accumulibacter appositus</name>
    <dbReference type="NCBI Taxonomy" id="1454003"/>
    <lineage>
        <taxon>Bacteria</taxon>
        <taxon>Pseudomonadati</taxon>
        <taxon>Pseudomonadota</taxon>
        <taxon>Betaproteobacteria</taxon>
        <taxon>Candidatus Accumulibacter</taxon>
    </lineage>
</organism>
<reference evidence="14 15" key="1">
    <citation type="submission" date="2014-02" db="EMBL/GenBank/DDBJ databases">
        <title>Expanding our view of genomic diversity in Candidatus Accumulibacter clades.</title>
        <authorList>
            <person name="Skennerton C.T."/>
            <person name="Barr J.J."/>
            <person name="Slater F.R."/>
            <person name="Bond P.L."/>
            <person name="Tyson G.W."/>
        </authorList>
    </citation>
    <scope>NUCLEOTIDE SEQUENCE [LARGE SCALE GENOMIC DNA]</scope>
    <source>
        <strain evidence="15">BA-92</strain>
    </source>
</reference>
<evidence type="ECO:0000256" key="6">
    <source>
        <dbReference type="ARBA" id="ARBA00022769"/>
    </source>
</evidence>
<evidence type="ECO:0000313" key="15">
    <source>
        <dbReference type="Proteomes" id="UP000021816"/>
    </source>
</evidence>
<accession>A0A011PHT6</accession>
<keyword evidence="7" id="KW-0067">ATP-binding</keyword>
<evidence type="ECO:0000256" key="4">
    <source>
        <dbReference type="ARBA" id="ARBA00022741"/>
    </source>
</evidence>
<dbReference type="GO" id="GO:0005524">
    <property type="term" value="F:ATP binding"/>
    <property type="evidence" value="ECO:0007669"/>
    <property type="project" value="UniProtKB-KW"/>
</dbReference>
<dbReference type="GO" id="GO:0005737">
    <property type="term" value="C:cytoplasm"/>
    <property type="evidence" value="ECO:0007669"/>
    <property type="project" value="UniProtKB-SubCell"/>
</dbReference>
<evidence type="ECO:0000256" key="3">
    <source>
        <dbReference type="ARBA" id="ARBA00022737"/>
    </source>
</evidence>
<proteinExistence type="inferred from homology"/>
<keyword evidence="10" id="KW-0234">DNA repair</keyword>
<dbReference type="PANTHER" id="PTHR43152">
    <property type="entry name" value="UVRABC SYSTEM PROTEIN A"/>
    <property type="match status" value="1"/>
</dbReference>
<dbReference type="PATRIC" id="fig|1454003.3.peg.4215"/>
<evidence type="ECO:0000256" key="10">
    <source>
        <dbReference type="ARBA" id="ARBA00023204"/>
    </source>
</evidence>
<dbReference type="GO" id="GO:0003677">
    <property type="term" value="F:DNA binding"/>
    <property type="evidence" value="ECO:0007669"/>
    <property type="project" value="UniProtKB-KW"/>
</dbReference>
<dbReference type="EMBL" id="JEMX01000152">
    <property type="protein sequence ID" value="EXI76592.1"/>
    <property type="molecule type" value="Genomic_DNA"/>
</dbReference>
<comment type="caution">
    <text evidence="14">The sequence shown here is derived from an EMBL/GenBank/DDBJ whole genome shotgun (WGS) entry which is preliminary data.</text>
</comment>
<dbReference type="Gene3D" id="3.40.50.300">
    <property type="entry name" value="P-loop containing nucleotide triphosphate hydrolases"/>
    <property type="match status" value="1"/>
</dbReference>
<dbReference type="GO" id="GO:0006281">
    <property type="term" value="P:DNA repair"/>
    <property type="evidence" value="ECO:0007669"/>
    <property type="project" value="UniProtKB-KW"/>
</dbReference>
<keyword evidence="2" id="KW-0963">Cytoplasm</keyword>
<keyword evidence="6" id="KW-0228">DNA excision</keyword>
<evidence type="ECO:0000256" key="12">
    <source>
        <dbReference type="ARBA" id="ARBA00039316"/>
    </source>
</evidence>
<evidence type="ECO:0000256" key="2">
    <source>
        <dbReference type="ARBA" id="ARBA00022490"/>
    </source>
</evidence>
<dbReference type="SUPFAM" id="SSF52540">
    <property type="entry name" value="P-loop containing nucleoside triphosphate hydrolases"/>
    <property type="match status" value="1"/>
</dbReference>
<evidence type="ECO:0000256" key="5">
    <source>
        <dbReference type="ARBA" id="ARBA00022763"/>
    </source>
</evidence>
<dbReference type="Proteomes" id="UP000021816">
    <property type="component" value="Unassembled WGS sequence"/>
</dbReference>
<dbReference type="AlphaFoldDB" id="A0A011PHT6"/>